<feature type="domain" description="Integrase catalytic" evidence="2">
    <location>
        <begin position="162"/>
        <end position="326"/>
    </location>
</feature>
<dbReference type="InterPro" id="IPR012337">
    <property type="entry name" value="RNaseH-like_sf"/>
</dbReference>
<dbReference type="SUPFAM" id="SSF46689">
    <property type="entry name" value="Homeodomain-like"/>
    <property type="match status" value="1"/>
</dbReference>
<sequence length="330" mass="39096">MKRTELNLTERRTIEALLHRKVNVTEIARRINRHRATVYREIKRNFFEDNELLQLNGYYGMLAQKSAAERRARRRKLVRIPELREAVIDRLQEGWSPEQIAGRLKFEGHVTTVSHETIYSYVYSPDGQSQALARYLPDRRKKRRPRYARTLRDMMFPLERSIHNRPEHVKDRSVFGDWEGDLMIFRREHGKTNVASLVERKTRYAVLFRNNDRSSKHFIARLMNVMEPLPHTARQSITFDRRIEFSGWRKLKPGIGTEAWFCDPQAPWQKGSVENLNKRARRYLPRDTPISTFSDCDMKAICERLNGTPRKCLGWQTPTEAFAEELRKLG</sequence>
<dbReference type="InterPro" id="IPR036397">
    <property type="entry name" value="RNaseH_sf"/>
</dbReference>
<dbReference type="Proteomes" id="UP001200557">
    <property type="component" value="Unassembled WGS sequence"/>
</dbReference>
<dbReference type="InterPro" id="IPR009057">
    <property type="entry name" value="Homeodomain-like_sf"/>
</dbReference>
<keyword evidence="1" id="KW-0233">DNA recombination</keyword>
<keyword evidence="4" id="KW-1185">Reference proteome</keyword>
<gene>
    <name evidence="3" type="ORF">L0664_18385</name>
</gene>
<evidence type="ECO:0000256" key="1">
    <source>
        <dbReference type="ARBA" id="ARBA00023172"/>
    </source>
</evidence>
<dbReference type="SUPFAM" id="SSF53098">
    <property type="entry name" value="Ribonuclease H-like"/>
    <property type="match status" value="1"/>
</dbReference>
<name>A0ABS9D1W6_9RHOB</name>
<dbReference type="InterPro" id="IPR051917">
    <property type="entry name" value="Transposase-Integrase"/>
</dbReference>
<proteinExistence type="predicted"/>
<comment type="caution">
    <text evidence="3">The sequence shown here is derived from an EMBL/GenBank/DDBJ whole genome shotgun (WGS) entry which is preliminary data.</text>
</comment>
<dbReference type="PANTHER" id="PTHR10948">
    <property type="entry name" value="TRANSPOSASE"/>
    <property type="match status" value="1"/>
</dbReference>
<dbReference type="InterPro" id="IPR025246">
    <property type="entry name" value="IS30-like_HTH"/>
</dbReference>
<dbReference type="PROSITE" id="PS50994">
    <property type="entry name" value="INTEGRASE"/>
    <property type="match status" value="1"/>
</dbReference>
<dbReference type="EMBL" id="JAKGAQ010000010">
    <property type="protein sequence ID" value="MCF2873037.1"/>
    <property type="molecule type" value="Genomic_DNA"/>
</dbReference>
<dbReference type="Pfam" id="PF13936">
    <property type="entry name" value="HTH_38"/>
    <property type="match status" value="1"/>
</dbReference>
<organism evidence="3 4">
    <name type="scientific">Octadecabacter dasysiphoniae</name>
    <dbReference type="NCBI Taxonomy" id="2909341"/>
    <lineage>
        <taxon>Bacteria</taxon>
        <taxon>Pseudomonadati</taxon>
        <taxon>Pseudomonadota</taxon>
        <taxon>Alphaproteobacteria</taxon>
        <taxon>Rhodobacterales</taxon>
        <taxon>Roseobacteraceae</taxon>
        <taxon>Octadecabacter</taxon>
    </lineage>
</organism>
<dbReference type="NCBIfam" id="NF033563">
    <property type="entry name" value="transpos_IS30"/>
    <property type="match status" value="1"/>
</dbReference>
<dbReference type="PANTHER" id="PTHR10948:SF23">
    <property type="entry name" value="TRANSPOSASE INSI FOR INSERTION SEQUENCE ELEMENT IS30A-RELATED"/>
    <property type="match status" value="1"/>
</dbReference>
<reference evidence="3 4" key="1">
    <citation type="submission" date="2022-01" db="EMBL/GenBank/DDBJ databases">
        <title>Octadecabacter sp. nov., isolated from a marine alga.</title>
        <authorList>
            <person name="Jin M.S."/>
            <person name="Kim H.M."/>
            <person name="Han D.M."/>
            <person name="Jung J.J."/>
            <person name="Jeon C.O."/>
        </authorList>
    </citation>
    <scope>NUCLEOTIDE SEQUENCE [LARGE SCALE GENOMIC DNA]</scope>
    <source>
        <strain evidence="3 4">G9-8</strain>
    </source>
</reference>
<dbReference type="Gene3D" id="3.30.420.10">
    <property type="entry name" value="Ribonuclease H-like superfamily/Ribonuclease H"/>
    <property type="match status" value="1"/>
</dbReference>
<accession>A0ABS9D1W6</accession>
<protein>
    <submittedName>
        <fullName evidence="3">IS30 family transposase</fullName>
    </submittedName>
</protein>
<dbReference type="InterPro" id="IPR001584">
    <property type="entry name" value="Integrase_cat-core"/>
</dbReference>
<dbReference type="RefSeq" id="WP_235227366.1">
    <property type="nucleotide sequence ID" value="NZ_JAKGAQ010000010.1"/>
</dbReference>
<evidence type="ECO:0000313" key="4">
    <source>
        <dbReference type="Proteomes" id="UP001200557"/>
    </source>
</evidence>
<dbReference type="InterPro" id="IPR053392">
    <property type="entry name" value="Transposase_IS30-like"/>
</dbReference>
<evidence type="ECO:0000313" key="3">
    <source>
        <dbReference type="EMBL" id="MCF2873037.1"/>
    </source>
</evidence>
<evidence type="ECO:0000259" key="2">
    <source>
        <dbReference type="PROSITE" id="PS50994"/>
    </source>
</evidence>